<accession>A0ABU0F6B7</accession>
<keyword evidence="5" id="KW-1185">Reference proteome</keyword>
<proteinExistence type="predicted"/>
<dbReference type="EMBL" id="JAUSUT010000001">
    <property type="protein sequence ID" value="MDQ0382869.1"/>
    <property type="molecule type" value="Genomic_DNA"/>
</dbReference>
<dbReference type="PANTHER" id="PTHR13789:SF309">
    <property type="entry name" value="PUTATIVE (AFU_ORTHOLOGUE AFUA_6G14510)-RELATED"/>
    <property type="match status" value="1"/>
</dbReference>
<keyword evidence="2" id="KW-0503">Monooxygenase</keyword>
<gene>
    <name evidence="4" type="ORF">FB470_006863</name>
</gene>
<dbReference type="NCBIfam" id="NF005313">
    <property type="entry name" value="PRK06847.1"/>
    <property type="match status" value="1"/>
</dbReference>
<organism evidence="4 5">
    <name type="scientific">Amycolatopsis thermophila</name>
    <dbReference type="NCBI Taxonomy" id="206084"/>
    <lineage>
        <taxon>Bacteria</taxon>
        <taxon>Bacillati</taxon>
        <taxon>Actinomycetota</taxon>
        <taxon>Actinomycetes</taxon>
        <taxon>Pseudonocardiales</taxon>
        <taxon>Pseudonocardiaceae</taxon>
        <taxon>Amycolatopsis</taxon>
    </lineage>
</organism>
<dbReference type="InterPro" id="IPR002938">
    <property type="entry name" value="FAD-bd"/>
</dbReference>
<dbReference type="PANTHER" id="PTHR13789">
    <property type="entry name" value="MONOOXYGENASE"/>
    <property type="match status" value="1"/>
</dbReference>
<reference evidence="4 5" key="1">
    <citation type="submission" date="2023-07" db="EMBL/GenBank/DDBJ databases">
        <title>Sequencing the genomes of 1000 actinobacteria strains.</title>
        <authorList>
            <person name="Klenk H.-P."/>
        </authorList>
    </citation>
    <scope>NUCLEOTIDE SEQUENCE [LARGE SCALE GENOMIC DNA]</scope>
    <source>
        <strain evidence="4 5">DSM 45805</strain>
    </source>
</reference>
<dbReference type="PRINTS" id="PR00420">
    <property type="entry name" value="RNGMNOXGNASE"/>
</dbReference>
<dbReference type="InterPro" id="IPR050493">
    <property type="entry name" value="FAD-dep_Monooxygenase_BioMet"/>
</dbReference>
<evidence type="ECO:0000256" key="1">
    <source>
        <dbReference type="ARBA" id="ARBA00023002"/>
    </source>
</evidence>
<evidence type="ECO:0000313" key="5">
    <source>
        <dbReference type="Proteomes" id="UP001229651"/>
    </source>
</evidence>
<dbReference type="Pfam" id="PF01494">
    <property type="entry name" value="FAD_binding_3"/>
    <property type="match status" value="1"/>
</dbReference>
<dbReference type="Proteomes" id="UP001229651">
    <property type="component" value="Unassembled WGS sequence"/>
</dbReference>
<dbReference type="InterPro" id="IPR036188">
    <property type="entry name" value="FAD/NAD-bd_sf"/>
</dbReference>
<sequence length="376" mass="40171">MPAVRNVLVVGGGSAGAATAILLADAGISVDLVEIKPDVTALGSGITLQGNALRVLRELGVLDECLAEGYPADKVVLRAPDSAGTVLAEMQNVRSGGPELPASMGMYRPTLARILMNRAAAAGVKTRFGTTLNAIEQDDTGVEVRFSDGSARRYDVVVGADGLRSKTRLLLGIALETKAVGMGIWRVFASRPPEVTSSELFYGGPCYTAGYTPTSQESLYGFLVEDAQDRTGLSATEQLDIVRRLAAHYHGPWDAIRASITDPGTIHYTWYETHLLDPPWARGRVVLVGEAVHTCPPTIAQGGAMALEDASVLAELLLAADAVDDELWDEFTVRRYGRVKEIVDASLQVTQWQLDQVEGDIPGLMTRIAELASRPA</sequence>
<dbReference type="Gene3D" id="3.50.50.60">
    <property type="entry name" value="FAD/NAD(P)-binding domain"/>
    <property type="match status" value="1"/>
</dbReference>
<dbReference type="SUPFAM" id="SSF51905">
    <property type="entry name" value="FAD/NAD(P)-binding domain"/>
    <property type="match status" value="1"/>
</dbReference>
<evidence type="ECO:0000256" key="2">
    <source>
        <dbReference type="ARBA" id="ARBA00023033"/>
    </source>
</evidence>
<feature type="domain" description="FAD-binding" evidence="3">
    <location>
        <begin position="6"/>
        <end position="345"/>
    </location>
</feature>
<keyword evidence="1" id="KW-0560">Oxidoreductase</keyword>
<comment type="caution">
    <text evidence="4">The sequence shown here is derived from an EMBL/GenBank/DDBJ whole genome shotgun (WGS) entry which is preliminary data.</text>
</comment>
<evidence type="ECO:0000259" key="3">
    <source>
        <dbReference type="Pfam" id="PF01494"/>
    </source>
</evidence>
<evidence type="ECO:0000313" key="4">
    <source>
        <dbReference type="EMBL" id="MDQ0382869.1"/>
    </source>
</evidence>
<protein>
    <submittedName>
        <fullName evidence="4">2-polyprenyl-6-methoxyphenol hydroxylase-like FAD-dependent oxidoreductase</fullName>
    </submittedName>
</protein>
<name>A0ABU0F6B7_9PSEU</name>
<dbReference type="RefSeq" id="WP_306998420.1">
    <property type="nucleotide sequence ID" value="NZ_JAUSUT010000001.1"/>
</dbReference>